<dbReference type="Gene3D" id="3.60.21.10">
    <property type="match status" value="1"/>
</dbReference>
<evidence type="ECO:0000259" key="3">
    <source>
        <dbReference type="Pfam" id="PF00149"/>
    </source>
</evidence>
<dbReference type="RefSeq" id="WP_192592660.1">
    <property type="nucleotide sequence ID" value="NZ_JADBEE010000002.1"/>
</dbReference>
<dbReference type="InterPro" id="IPR051158">
    <property type="entry name" value="Metallophosphoesterase_sf"/>
</dbReference>
<gene>
    <name evidence="4" type="ORF">H4W26_002679</name>
</gene>
<dbReference type="SUPFAM" id="SSF56300">
    <property type="entry name" value="Metallo-dependent phosphatases"/>
    <property type="match status" value="1"/>
</dbReference>
<keyword evidence="1" id="KW-0479">Metal-binding</keyword>
<dbReference type="EMBL" id="JADBEE010000002">
    <property type="protein sequence ID" value="MBE1515887.1"/>
    <property type="molecule type" value="Genomic_DNA"/>
</dbReference>
<accession>A0ABR9JA62</accession>
<dbReference type="PANTHER" id="PTHR31302">
    <property type="entry name" value="TRANSMEMBRANE PROTEIN WITH METALLOPHOSPHOESTERASE DOMAIN-RELATED"/>
    <property type="match status" value="1"/>
</dbReference>
<evidence type="ECO:0000256" key="1">
    <source>
        <dbReference type="ARBA" id="ARBA00022723"/>
    </source>
</evidence>
<comment type="caution">
    <text evidence="4">The sequence shown here is derived from an EMBL/GenBank/DDBJ whole genome shotgun (WGS) entry which is preliminary data.</text>
</comment>
<dbReference type="PANTHER" id="PTHR31302:SF31">
    <property type="entry name" value="PHOSPHODIESTERASE YAEI"/>
    <property type="match status" value="1"/>
</dbReference>
<dbReference type="InterPro" id="IPR004843">
    <property type="entry name" value="Calcineurin-like_PHP"/>
</dbReference>
<feature type="domain" description="Calcineurin-like phosphoesterase" evidence="3">
    <location>
        <begin position="3"/>
        <end position="169"/>
    </location>
</feature>
<keyword evidence="5" id="KW-1185">Reference proteome</keyword>
<organism evidence="4 5">
    <name type="scientific">Nesterenkonia halotolerans</name>
    <dbReference type="NCBI Taxonomy" id="225325"/>
    <lineage>
        <taxon>Bacteria</taxon>
        <taxon>Bacillati</taxon>
        <taxon>Actinomycetota</taxon>
        <taxon>Actinomycetes</taxon>
        <taxon>Micrococcales</taxon>
        <taxon>Micrococcaceae</taxon>
        <taxon>Nesterenkonia</taxon>
    </lineage>
</organism>
<keyword evidence="2" id="KW-0378">Hydrolase</keyword>
<evidence type="ECO:0000256" key="2">
    <source>
        <dbReference type="ARBA" id="ARBA00022801"/>
    </source>
</evidence>
<name>A0ABR9JA62_9MICC</name>
<evidence type="ECO:0000313" key="5">
    <source>
        <dbReference type="Proteomes" id="UP000636579"/>
    </source>
</evidence>
<proteinExistence type="predicted"/>
<evidence type="ECO:0000313" key="4">
    <source>
        <dbReference type="EMBL" id="MBE1515887.1"/>
    </source>
</evidence>
<protein>
    <submittedName>
        <fullName evidence="4">MPP superfamily phosphohydrolase</fullName>
    </submittedName>
</protein>
<dbReference type="Proteomes" id="UP000636579">
    <property type="component" value="Unassembled WGS sequence"/>
</dbReference>
<reference evidence="4 5" key="1">
    <citation type="submission" date="2020-10" db="EMBL/GenBank/DDBJ databases">
        <title>Sequencing the genomes of 1000 actinobacteria strains.</title>
        <authorList>
            <person name="Klenk H.-P."/>
        </authorList>
    </citation>
    <scope>NUCLEOTIDE SEQUENCE [LARGE SCALE GENOMIC DNA]</scope>
    <source>
        <strain evidence="4 5">DSM 15474</strain>
    </source>
</reference>
<sequence length="238" mass="25111">MAFLADIQVGMWGTNTGMAERAVERIVEEEPDLILLGGDFVYGDDPSTVDDAMSILQPIVDSGITTAAVLGNHDYEAHAEEKLTSALESAGISVLLNEALPLSPADASPEEQFHVVGVGPARPGLDHVELSLADLPESAPRMVLMHNPATYTELPAESGPLSVAGHTHCGQVALPGTLDWSWMGLTEEERIVTGGFAPDDHGEAGNQMFVTCGIGFSLVPVRIAAPPQIVFFELSAAE</sequence>
<dbReference type="InterPro" id="IPR029052">
    <property type="entry name" value="Metallo-depent_PP-like"/>
</dbReference>
<dbReference type="Pfam" id="PF00149">
    <property type="entry name" value="Metallophos"/>
    <property type="match status" value="1"/>
</dbReference>